<feature type="region of interest" description="Disordered" evidence="1">
    <location>
        <begin position="231"/>
        <end position="280"/>
    </location>
</feature>
<proteinExistence type="predicted"/>
<protein>
    <submittedName>
        <fullName evidence="3">Transposase</fullName>
    </submittedName>
</protein>
<comment type="caution">
    <text evidence="3">The sequence shown here is derived from an EMBL/GenBank/DDBJ whole genome shotgun (WGS) entry which is preliminary data.</text>
</comment>
<organism evidence="3 4">
    <name type="scientific">Aciditerrimonas ferrireducens</name>
    <dbReference type="NCBI Taxonomy" id="667306"/>
    <lineage>
        <taxon>Bacteria</taxon>
        <taxon>Bacillati</taxon>
        <taxon>Actinomycetota</taxon>
        <taxon>Acidimicrobiia</taxon>
        <taxon>Acidimicrobiales</taxon>
        <taxon>Acidimicrobiaceae</taxon>
        <taxon>Aciditerrimonas</taxon>
    </lineage>
</organism>
<dbReference type="PANTHER" id="PTHR10948:SF23">
    <property type="entry name" value="TRANSPOSASE INSI FOR INSERTION SEQUENCE ELEMENT IS30A-RELATED"/>
    <property type="match status" value="1"/>
</dbReference>
<dbReference type="InterPro" id="IPR025246">
    <property type="entry name" value="IS30-like_HTH"/>
</dbReference>
<dbReference type="RefSeq" id="WP_377788762.1">
    <property type="nucleotide sequence ID" value="NZ_JBHLYQ010000034.1"/>
</dbReference>
<feature type="compositionally biased region" description="Low complexity" evidence="1">
    <location>
        <begin position="140"/>
        <end position="149"/>
    </location>
</feature>
<feature type="compositionally biased region" description="Basic residues" evidence="1">
    <location>
        <begin position="170"/>
        <end position="184"/>
    </location>
</feature>
<evidence type="ECO:0000313" key="3">
    <source>
        <dbReference type="EMBL" id="MFC0081509.1"/>
    </source>
</evidence>
<name>A0ABV6C5D1_9ACTN</name>
<evidence type="ECO:0000259" key="2">
    <source>
        <dbReference type="Pfam" id="PF13936"/>
    </source>
</evidence>
<gene>
    <name evidence="3" type="ORF">ACFFRE_05020</name>
</gene>
<feature type="compositionally biased region" description="Low complexity" evidence="1">
    <location>
        <begin position="191"/>
        <end position="214"/>
    </location>
</feature>
<keyword evidence="4" id="KW-1185">Reference proteome</keyword>
<dbReference type="Pfam" id="PF13936">
    <property type="entry name" value="HTH_38"/>
    <property type="match status" value="1"/>
</dbReference>
<dbReference type="EMBL" id="JBHLYQ010000034">
    <property type="protein sequence ID" value="MFC0081509.1"/>
    <property type="molecule type" value="Genomic_DNA"/>
</dbReference>
<feature type="region of interest" description="Disordered" evidence="1">
    <location>
        <begin position="126"/>
        <end position="214"/>
    </location>
</feature>
<feature type="domain" description="Transposase IS30-like HTH" evidence="2">
    <location>
        <begin position="12"/>
        <end position="54"/>
    </location>
</feature>
<dbReference type="PANTHER" id="PTHR10948">
    <property type="entry name" value="TRANSPOSASE"/>
    <property type="match status" value="1"/>
</dbReference>
<sequence>MWFLRGGCEVPGRRLSIEEQGELSRGLVTGESLRSIAGRLGRPASTLSREVARNGGMAHDRAARAHRAAHARARRPKKHKLACHPHLAQAVETGLKKRWSPEQIANRLRLEHPARAILVGVARGDLPVPLRPRPRRASGRARGSASHRPNLPAQEGTEPRPGQAWPYRRPGPHLRASRRGRGPSRPRPLYRAISSSAGPAAPRSPPWSSARPVSSSSCTCRVIARPRPFATPCSARSPRFPRRCCARSPRPGQGDGHARRLQGGHRYPDLLLRAPPPLAA</sequence>
<evidence type="ECO:0000256" key="1">
    <source>
        <dbReference type="SAM" id="MobiDB-lite"/>
    </source>
</evidence>
<dbReference type="Proteomes" id="UP001589788">
    <property type="component" value="Unassembled WGS sequence"/>
</dbReference>
<reference evidence="3 4" key="1">
    <citation type="submission" date="2024-09" db="EMBL/GenBank/DDBJ databases">
        <authorList>
            <person name="Sun Q."/>
            <person name="Mori K."/>
        </authorList>
    </citation>
    <scope>NUCLEOTIDE SEQUENCE [LARGE SCALE GENOMIC DNA]</scope>
    <source>
        <strain evidence="3 4">JCM 15389</strain>
    </source>
</reference>
<evidence type="ECO:0000313" key="4">
    <source>
        <dbReference type="Proteomes" id="UP001589788"/>
    </source>
</evidence>
<accession>A0ABV6C5D1</accession>
<dbReference type="InterPro" id="IPR051917">
    <property type="entry name" value="Transposase-Integrase"/>
</dbReference>